<dbReference type="AlphaFoldDB" id="A0A3M8BXY0"/>
<dbReference type="OrthoDB" id="2677302at2"/>
<evidence type="ECO:0000313" key="2">
    <source>
        <dbReference type="EMBL" id="RNB68288.1"/>
    </source>
</evidence>
<organism evidence="2 3">
    <name type="scientific">Brevibacillus invocatus</name>
    <dbReference type="NCBI Taxonomy" id="173959"/>
    <lineage>
        <taxon>Bacteria</taxon>
        <taxon>Bacillati</taxon>
        <taxon>Bacillota</taxon>
        <taxon>Bacilli</taxon>
        <taxon>Bacillales</taxon>
        <taxon>Paenibacillaceae</taxon>
        <taxon>Brevibacillus</taxon>
    </lineage>
</organism>
<gene>
    <name evidence="2" type="ORF">EDM52_20805</name>
</gene>
<sequence length="350" mass="40195">MQDEFYPKINPDATIASPDGSTQGEVLDRQRFRDLYELSEAQGLPYFARMDAEGHVELFLVFESVDAFSEQTKDAVSLEYKTYQQKLLAVIWTLSDPMQPLGFPLSFDIQKAEDRYMALQMLEQPHTSLHYLAYEEGALTHIYTEEIYLSAAEVTRVQQMIRALYEGKADSLPDDAVVEEEESKTIPAICLPDSVLQETGIAYVIDHHQLGVERGEEAAHHLLMSTVQQAVWVIRRHSRSEVREAAFTVWAAERMDMIYLVVTPTLDDLFEVVHQSDEELNPFARFMMMLPEFAQSEEVHPLQLGAFPILRYESGRLYHLEIDAHTQEHLARLFEKSARAGQNPYFLDDE</sequence>
<comment type="caution">
    <text evidence="2">The sequence shown here is derived from an EMBL/GenBank/DDBJ whole genome shotgun (WGS) entry which is preliminary data.</text>
</comment>
<feature type="region of interest" description="Disordered" evidence="1">
    <location>
        <begin position="1"/>
        <end position="23"/>
    </location>
</feature>
<name>A0A3M8BXY0_9BACL</name>
<proteinExistence type="predicted"/>
<dbReference type="RefSeq" id="WP_122910868.1">
    <property type="nucleotide sequence ID" value="NZ_CBCSBE010000019.1"/>
</dbReference>
<protein>
    <submittedName>
        <fullName evidence="2">Uncharacterized protein</fullName>
    </submittedName>
</protein>
<evidence type="ECO:0000256" key="1">
    <source>
        <dbReference type="SAM" id="MobiDB-lite"/>
    </source>
</evidence>
<accession>A0A3M8BXY0</accession>
<dbReference type="EMBL" id="RHHR01000045">
    <property type="protein sequence ID" value="RNB68288.1"/>
    <property type="molecule type" value="Genomic_DNA"/>
</dbReference>
<dbReference type="Proteomes" id="UP000282028">
    <property type="component" value="Unassembled WGS sequence"/>
</dbReference>
<evidence type="ECO:0000313" key="3">
    <source>
        <dbReference type="Proteomes" id="UP000282028"/>
    </source>
</evidence>
<reference evidence="2 3" key="1">
    <citation type="submission" date="2018-10" db="EMBL/GenBank/DDBJ databases">
        <title>Phylogenomics of Brevibacillus.</title>
        <authorList>
            <person name="Dunlap C."/>
        </authorList>
    </citation>
    <scope>NUCLEOTIDE SEQUENCE [LARGE SCALE GENOMIC DNA]</scope>
    <source>
        <strain evidence="2 3">JCM 12215</strain>
    </source>
</reference>
<keyword evidence="3" id="KW-1185">Reference proteome</keyword>